<accession>A0AAU7U9A7</accession>
<protein>
    <submittedName>
        <fullName evidence="1">Uncharacterized protein</fullName>
    </submittedName>
</protein>
<name>A0AAU7U9A7_9DEIO</name>
<gene>
    <name evidence="1" type="ORF">ABOD76_16940</name>
</gene>
<dbReference type="KEGG" id="dsc:ABOD76_16940"/>
<dbReference type="RefSeq" id="WP_350243145.1">
    <property type="nucleotide sequence ID" value="NZ_CP158299.1"/>
</dbReference>
<dbReference type="AlphaFoldDB" id="A0AAU7U9A7"/>
<reference evidence="1" key="1">
    <citation type="submission" date="2024-06" db="EMBL/GenBank/DDBJ databases">
        <title>Draft Genome Sequence of Deinococcus sonorensis Type Strain KR-87, a Biofilm Producing Representative of the Genus Deinococcus.</title>
        <authorList>
            <person name="Boren L.S."/>
            <person name="Grosso R.A."/>
            <person name="Hugenberg-Cox A.N."/>
            <person name="Hill J.T.E."/>
            <person name="Albert C.M."/>
            <person name="Tuohy J.M."/>
        </authorList>
    </citation>
    <scope>NUCLEOTIDE SEQUENCE</scope>
    <source>
        <strain evidence="1">KR-87</strain>
    </source>
</reference>
<evidence type="ECO:0000313" key="1">
    <source>
        <dbReference type="EMBL" id="XBV85108.1"/>
    </source>
</evidence>
<dbReference type="EMBL" id="CP158299">
    <property type="protein sequence ID" value="XBV85108.1"/>
    <property type="molecule type" value="Genomic_DNA"/>
</dbReference>
<proteinExistence type="predicted"/>
<sequence length="69" mass="7575">MADPRALSQQAEDEHALYCAGRLGGHILTATGWLAAPHPEAEIRLEDLMPAPRQKSQRAGLFGFLKRHA</sequence>
<organism evidence="1">
    <name type="scientific">Deinococcus sonorensis KR-87</name>
    <dbReference type="NCBI Taxonomy" id="694439"/>
    <lineage>
        <taxon>Bacteria</taxon>
        <taxon>Thermotogati</taxon>
        <taxon>Deinococcota</taxon>
        <taxon>Deinococci</taxon>
        <taxon>Deinococcales</taxon>
        <taxon>Deinococcaceae</taxon>
        <taxon>Deinococcus</taxon>
    </lineage>
</organism>